<feature type="compositionally biased region" description="Low complexity" evidence="3">
    <location>
        <begin position="19"/>
        <end position="46"/>
    </location>
</feature>
<dbReference type="PROSITE" id="PS50013">
    <property type="entry name" value="CHROMO_2"/>
    <property type="match status" value="1"/>
</dbReference>
<protein>
    <submittedName>
        <fullName evidence="5">CHD1</fullName>
    </submittedName>
</protein>
<evidence type="ECO:0000313" key="6">
    <source>
        <dbReference type="Proteomes" id="UP001235939"/>
    </source>
</evidence>
<dbReference type="SUPFAM" id="SSF54160">
    <property type="entry name" value="Chromo domain-like"/>
    <property type="match status" value="1"/>
</dbReference>
<dbReference type="InterPro" id="IPR023780">
    <property type="entry name" value="Chromo_domain"/>
</dbReference>
<sequence length="355" mass="40018">MDDGTTAGNTEEDPSQQTDSSGDSQESDSSNSGSGSQSGSSSGGSESESESDKSDSKSDGVSDEGERYHAYTESESETTTNHKPPPAQKASRKRIRDLKEDDGKELNKLCCSGQLRESLVQWYLDIRAPQHTSFSRYEPTSIVSSSESESDDSSERQPTRSRNNKGRKTNKKRHSVSSDEDYSDSDSQAKHKLRNKKKKVSYKEPDESDSDDKVEYEEQPVVEVSAAADNSSETIEKVLTHRMGKKGATGGITTVYAIEDNGDPNDPQCEDRELQYLIKWTGWAHIHNTWETEQTLRDQKATGLKKLENYIKKLEQIQEWKKKATPEDVEYYEISDEVEEQLRQKYLNVERIISK</sequence>
<proteinExistence type="predicted"/>
<reference evidence="5 6" key="1">
    <citation type="submission" date="2022-01" db="EMBL/GenBank/DDBJ databases">
        <title>A chromosomal length assembly of Cordylochernes scorpioides.</title>
        <authorList>
            <person name="Zeh D."/>
            <person name="Zeh J."/>
        </authorList>
    </citation>
    <scope>NUCLEOTIDE SEQUENCE [LARGE SCALE GENOMIC DNA]</scope>
    <source>
        <strain evidence="5">IN4F17</strain>
        <tissue evidence="5">Whole Body</tissue>
    </source>
</reference>
<accession>A0ABY6KL11</accession>
<dbReference type="InterPro" id="IPR016197">
    <property type="entry name" value="Chromo-like_dom_sf"/>
</dbReference>
<feature type="compositionally biased region" description="Basic and acidic residues" evidence="3">
    <location>
        <begin position="50"/>
        <end position="72"/>
    </location>
</feature>
<feature type="compositionally biased region" description="Basic residues" evidence="3">
    <location>
        <begin position="162"/>
        <end position="175"/>
    </location>
</feature>
<name>A0ABY6KL11_9ARAC</name>
<dbReference type="CDD" id="cd18666">
    <property type="entry name" value="CD1_tandem_CHD1-2_like"/>
    <property type="match status" value="1"/>
</dbReference>
<gene>
    <name evidence="5" type="ORF">LAZ67_5003695</name>
</gene>
<feature type="compositionally biased region" description="Acidic residues" evidence="3">
    <location>
        <begin position="206"/>
        <end position="217"/>
    </location>
</feature>
<feature type="compositionally biased region" description="Basic and acidic residues" evidence="3">
    <location>
        <begin position="97"/>
        <end position="107"/>
    </location>
</feature>
<evidence type="ECO:0000259" key="4">
    <source>
        <dbReference type="PROSITE" id="PS50013"/>
    </source>
</evidence>
<dbReference type="Pfam" id="PF00385">
    <property type="entry name" value="Chromo"/>
    <property type="match status" value="1"/>
</dbReference>
<organism evidence="5 6">
    <name type="scientific">Cordylochernes scorpioides</name>
    <dbReference type="NCBI Taxonomy" id="51811"/>
    <lineage>
        <taxon>Eukaryota</taxon>
        <taxon>Metazoa</taxon>
        <taxon>Ecdysozoa</taxon>
        <taxon>Arthropoda</taxon>
        <taxon>Chelicerata</taxon>
        <taxon>Arachnida</taxon>
        <taxon>Pseudoscorpiones</taxon>
        <taxon>Cheliferoidea</taxon>
        <taxon>Chernetidae</taxon>
        <taxon>Cordylochernes</taxon>
    </lineage>
</organism>
<dbReference type="InterPro" id="IPR023779">
    <property type="entry name" value="Chromodomain_CS"/>
</dbReference>
<dbReference type="SMART" id="SM00298">
    <property type="entry name" value="CHROMO"/>
    <property type="match status" value="1"/>
</dbReference>
<feature type="region of interest" description="Disordered" evidence="3">
    <location>
        <begin position="1"/>
        <end position="110"/>
    </location>
</feature>
<keyword evidence="6" id="KW-1185">Reference proteome</keyword>
<evidence type="ECO:0000256" key="3">
    <source>
        <dbReference type="SAM" id="MobiDB-lite"/>
    </source>
</evidence>
<evidence type="ECO:0000256" key="1">
    <source>
        <dbReference type="ARBA" id="ARBA00004123"/>
    </source>
</evidence>
<feature type="compositionally biased region" description="Basic residues" evidence="3">
    <location>
        <begin position="190"/>
        <end position="200"/>
    </location>
</feature>
<feature type="domain" description="Chromo" evidence="4">
    <location>
        <begin position="233"/>
        <end position="322"/>
    </location>
</feature>
<feature type="region of interest" description="Disordered" evidence="3">
    <location>
        <begin position="128"/>
        <end position="217"/>
    </location>
</feature>
<dbReference type="EMBL" id="CP092867">
    <property type="protein sequence ID" value="UYV68285.1"/>
    <property type="molecule type" value="Genomic_DNA"/>
</dbReference>
<dbReference type="Proteomes" id="UP001235939">
    <property type="component" value="Chromosome 05"/>
</dbReference>
<evidence type="ECO:0000256" key="2">
    <source>
        <dbReference type="ARBA" id="ARBA00023242"/>
    </source>
</evidence>
<dbReference type="Gene3D" id="2.40.50.40">
    <property type="match status" value="1"/>
</dbReference>
<comment type="subcellular location">
    <subcellularLocation>
        <location evidence="1">Nucleus</location>
    </subcellularLocation>
</comment>
<evidence type="ECO:0000313" key="5">
    <source>
        <dbReference type="EMBL" id="UYV68285.1"/>
    </source>
</evidence>
<keyword evidence="2" id="KW-0539">Nucleus</keyword>
<dbReference type="PROSITE" id="PS00598">
    <property type="entry name" value="CHROMO_1"/>
    <property type="match status" value="1"/>
</dbReference>
<dbReference type="InterPro" id="IPR000953">
    <property type="entry name" value="Chromo/chromo_shadow_dom"/>
</dbReference>